<feature type="compositionally biased region" description="Polar residues" evidence="1">
    <location>
        <begin position="349"/>
        <end position="361"/>
    </location>
</feature>
<protein>
    <submittedName>
        <fullName evidence="2">Uncharacterized protein</fullName>
    </submittedName>
</protein>
<feature type="non-terminal residue" evidence="2">
    <location>
        <position position="1"/>
    </location>
</feature>
<feature type="region of interest" description="Disordered" evidence="1">
    <location>
        <begin position="538"/>
        <end position="568"/>
    </location>
</feature>
<feature type="region of interest" description="Disordered" evidence="1">
    <location>
        <begin position="340"/>
        <end position="361"/>
    </location>
</feature>
<organism evidence="2">
    <name type="scientific">Spongospora subterranea</name>
    <dbReference type="NCBI Taxonomy" id="70186"/>
    <lineage>
        <taxon>Eukaryota</taxon>
        <taxon>Sar</taxon>
        <taxon>Rhizaria</taxon>
        <taxon>Endomyxa</taxon>
        <taxon>Phytomyxea</taxon>
        <taxon>Plasmodiophorida</taxon>
        <taxon>Plasmodiophoridae</taxon>
        <taxon>Spongospora</taxon>
    </lineage>
</organism>
<proteinExistence type="predicted"/>
<evidence type="ECO:0000313" key="2">
    <source>
        <dbReference type="EMBL" id="CRZ02048.1"/>
    </source>
</evidence>
<feature type="compositionally biased region" description="Polar residues" evidence="1">
    <location>
        <begin position="412"/>
        <end position="423"/>
    </location>
</feature>
<feature type="region of interest" description="Disordered" evidence="1">
    <location>
        <begin position="412"/>
        <end position="442"/>
    </location>
</feature>
<feature type="compositionally biased region" description="Low complexity" evidence="1">
    <location>
        <begin position="595"/>
        <end position="608"/>
    </location>
</feature>
<feature type="compositionally biased region" description="Polar residues" evidence="1">
    <location>
        <begin position="654"/>
        <end position="669"/>
    </location>
</feature>
<feature type="region of interest" description="Disordered" evidence="1">
    <location>
        <begin position="654"/>
        <end position="699"/>
    </location>
</feature>
<feature type="compositionally biased region" description="Gly residues" evidence="1">
    <location>
        <begin position="683"/>
        <end position="699"/>
    </location>
</feature>
<dbReference type="EMBL" id="HACM01001606">
    <property type="protein sequence ID" value="CRZ02048.1"/>
    <property type="molecule type" value="Transcribed_RNA"/>
</dbReference>
<feature type="compositionally biased region" description="Polar residues" evidence="1">
    <location>
        <begin position="538"/>
        <end position="562"/>
    </location>
</feature>
<reference evidence="2" key="1">
    <citation type="submission" date="2015-04" db="EMBL/GenBank/DDBJ databases">
        <title>The genome sequence of the plant pathogenic Rhizarian Plasmodiophora brassicae reveals insights in its biotrophic life cycle and the origin of chitin synthesis.</title>
        <authorList>
            <person name="Schwelm A."/>
            <person name="Fogelqvist J."/>
            <person name="Knaust A."/>
            <person name="Julke S."/>
            <person name="Lilja T."/>
            <person name="Dhandapani V."/>
            <person name="Bonilla-Rosso G."/>
            <person name="Karlsson M."/>
            <person name="Shevchenko A."/>
            <person name="Choi S.R."/>
            <person name="Kim H.G."/>
            <person name="Park J.Y."/>
            <person name="Lim Y.P."/>
            <person name="Ludwig-Muller J."/>
            <person name="Dixelius C."/>
        </authorList>
    </citation>
    <scope>NUCLEOTIDE SEQUENCE</scope>
    <source>
        <tissue evidence="2">Potato root galls</tissue>
    </source>
</reference>
<feature type="region of interest" description="Disordered" evidence="1">
    <location>
        <begin position="591"/>
        <end position="636"/>
    </location>
</feature>
<feature type="compositionally biased region" description="Low complexity" evidence="1">
    <location>
        <begin position="670"/>
        <end position="682"/>
    </location>
</feature>
<evidence type="ECO:0000256" key="1">
    <source>
        <dbReference type="SAM" id="MobiDB-lite"/>
    </source>
</evidence>
<name>A0A0H5QJ60_9EUKA</name>
<sequence length="699" mass="71068">AFAIVANVFAQSYGKPSVVIQTSAPSPAVPQSYGNPSVVMQTSVPSPAVQAVRETQVTKDADKVTTETVPGTKLNITTIIGRSNTSVTDKAVAVPQPAVVSVLPVQFDAETGVVSMSDRSNSSMKSNGATTFTPIIDASQMSSETAREVNALGLSSNVKMADDVDANIAKQGDNNDVHRVDRITDTKTVQLSMPGADGKIIRTNMIDVNISDVTTDTKEAQTSTATTPIRHVVSNLAENLVKDGKVGENDTIILSVGDDKVSVSAQASNSTHFGKLDTKNSTLEDIKLLSDALNKQPSNAYSSPMAQLVGSRLNSSINSPDSSLSGSWVNMGQLVSENNADQQKEHYQGQPSSSDKNHDTSYFSSLLDKLTDSTPASPLSQNERVPDEVFMVASVQTPAPAVLITVPKSASAQNNQGLADSSKGSGGMPSLHQFEDASGSVGSPVSVLTYVTPSATGSNSQSKSVAGLVGAEQTSNVQNGNSPGITNGVALNSYSSGPTGAKQDSQGEVVALLTNGQVPLNSADILRLITSQLNASISQGSSASNAPSNATRSGAINTSMPSGSRLEASAFSGSQLNDVRMVSQTSGALDTVWMGTTSGPSSTAGTSSRPQGSAPSQSAGSLSASQISGSAPASQTSGSSFACQGSACASQISNTAGSMSTSQGPGSFASTSQTSSPTLLSQGGTGNMSGSQGLGGASA</sequence>
<feature type="compositionally biased region" description="Polar residues" evidence="1">
    <location>
        <begin position="609"/>
        <end position="636"/>
    </location>
</feature>
<dbReference type="AlphaFoldDB" id="A0A0H5QJ60"/>
<feature type="non-terminal residue" evidence="2">
    <location>
        <position position="699"/>
    </location>
</feature>
<accession>A0A0H5QJ60</accession>